<feature type="transmembrane region" description="Helical" evidence="6">
    <location>
        <begin position="12"/>
        <end position="31"/>
    </location>
</feature>
<evidence type="ECO:0000313" key="7">
    <source>
        <dbReference type="EMBL" id="GAQ25393.1"/>
    </source>
</evidence>
<protein>
    <submittedName>
        <fullName evidence="7">Cell division protein FtsW</fullName>
    </submittedName>
</protein>
<feature type="transmembrane region" description="Helical" evidence="6">
    <location>
        <begin position="66"/>
        <end position="83"/>
    </location>
</feature>
<accession>A0A0U9HNE3</accession>
<evidence type="ECO:0000256" key="1">
    <source>
        <dbReference type="ARBA" id="ARBA00004141"/>
    </source>
</evidence>
<proteinExistence type="predicted"/>
<keyword evidence="4 6" id="KW-1133">Transmembrane helix</keyword>
<feature type="transmembrane region" description="Helical" evidence="6">
    <location>
        <begin position="338"/>
        <end position="363"/>
    </location>
</feature>
<name>A0A0U9HNE3_9FIRM</name>
<dbReference type="AlphaFoldDB" id="A0A0U9HNE3"/>
<dbReference type="GO" id="GO:0005886">
    <property type="term" value="C:plasma membrane"/>
    <property type="evidence" value="ECO:0007669"/>
    <property type="project" value="TreeGrafter"/>
</dbReference>
<feature type="transmembrane region" description="Helical" evidence="6">
    <location>
        <begin position="309"/>
        <end position="326"/>
    </location>
</feature>
<dbReference type="GO" id="GO:0032153">
    <property type="term" value="C:cell division site"/>
    <property type="evidence" value="ECO:0007669"/>
    <property type="project" value="TreeGrafter"/>
</dbReference>
<keyword evidence="2 6" id="KW-0812">Transmembrane</keyword>
<dbReference type="STRING" id="224999.GCA_001485475_01409"/>
<evidence type="ECO:0000256" key="2">
    <source>
        <dbReference type="ARBA" id="ARBA00022692"/>
    </source>
</evidence>
<evidence type="ECO:0000256" key="4">
    <source>
        <dbReference type="ARBA" id="ARBA00022989"/>
    </source>
</evidence>
<dbReference type="Proteomes" id="UP000062160">
    <property type="component" value="Unassembled WGS sequence"/>
</dbReference>
<dbReference type="PANTHER" id="PTHR30474:SF3">
    <property type="entry name" value="PEPTIDOGLYCAN GLYCOSYLTRANSFERASE RODA"/>
    <property type="match status" value="1"/>
</dbReference>
<feature type="transmembrane region" description="Helical" evidence="6">
    <location>
        <begin position="375"/>
        <end position="396"/>
    </location>
</feature>
<dbReference type="InterPro" id="IPR001182">
    <property type="entry name" value="FtsW/RodA"/>
</dbReference>
<comment type="subcellular location">
    <subcellularLocation>
        <location evidence="1">Membrane</location>
        <topology evidence="1">Multi-pass membrane protein</topology>
    </subcellularLocation>
</comment>
<feature type="transmembrane region" description="Helical" evidence="6">
    <location>
        <begin position="185"/>
        <end position="218"/>
    </location>
</feature>
<evidence type="ECO:0000256" key="5">
    <source>
        <dbReference type="ARBA" id="ARBA00023136"/>
    </source>
</evidence>
<feature type="transmembrane region" description="Helical" evidence="6">
    <location>
        <begin position="225"/>
        <end position="244"/>
    </location>
</feature>
<feature type="transmembrane region" description="Helical" evidence="6">
    <location>
        <begin position="122"/>
        <end position="140"/>
    </location>
</feature>
<keyword evidence="3" id="KW-0133">Cell shape</keyword>
<dbReference type="RefSeq" id="WP_238142654.1">
    <property type="nucleotide sequence ID" value="NZ_DF977001.1"/>
</dbReference>
<evidence type="ECO:0000256" key="3">
    <source>
        <dbReference type="ARBA" id="ARBA00022960"/>
    </source>
</evidence>
<gene>
    <name evidence="7" type="ORF">TSYNT_7414</name>
</gene>
<dbReference type="GO" id="GO:0015648">
    <property type="term" value="F:lipid-linked peptidoglycan transporter activity"/>
    <property type="evidence" value="ECO:0007669"/>
    <property type="project" value="TreeGrafter"/>
</dbReference>
<dbReference type="PANTHER" id="PTHR30474">
    <property type="entry name" value="CELL CYCLE PROTEIN"/>
    <property type="match status" value="1"/>
</dbReference>
<dbReference type="EMBL" id="DF977001">
    <property type="protein sequence ID" value="GAQ25393.1"/>
    <property type="molecule type" value="Genomic_DNA"/>
</dbReference>
<dbReference type="Pfam" id="PF01098">
    <property type="entry name" value="FTSW_RODA_SPOVE"/>
    <property type="match status" value="1"/>
</dbReference>
<dbReference type="GO" id="GO:0051301">
    <property type="term" value="P:cell division"/>
    <property type="evidence" value="ECO:0007669"/>
    <property type="project" value="UniProtKB-KW"/>
</dbReference>
<feature type="transmembrane region" description="Helical" evidence="6">
    <location>
        <begin position="95"/>
        <end position="115"/>
    </location>
</feature>
<keyword evidence="7" id="KW-0132">Cell division</keyword>
<reference evidence="7" key="1">
    <citation type="journal article" date="2016" name="Genome Announc.">
        <title>Draft Genome Sequence of the Syntrophic Lactate-Degrading Bacterium Tepidanaerobacter syntrophicus JLT.</title>
        <authorList>
            <person name="Matsuura N."/>
            <person name="Ohashi A."/>
            <person name="Tourlousse D.M."/>
            <person name="Sekiguchi Y."/>
        </authorList>
    </citation>
    <scope>NUCLEOTIDE SEQUENCE [LARGE SCALE GENOMIC DNA]</scope>
    <source>
        <strain evidence="7">JL</strain>
    </source>
</reference>
<keyword evidence="5 6" id="KW-0472">Membrane</keyword>
<keyword evidence="8" id="KW-1185">Reference proteome</keyword>
<evidence type="ECO:0000313" key="8">
    <source>
        <dbReference type="Proteomes" id="UP000062160"/>
    </source>
</evidence>
<sequence length="407" mass="44671">MKPHANIIYKENMAIIALIGIIASLVLSFYNGTFSPIPVYGEMIFIAIMVSGYIFTNLLFPQQDPALILLSSFIVQLSLIMLYRINPYSAERQLIWYGLGVVLFFISTLASKAWVEVKIRDLFLFVITVLLLLSPLVFGVERWGSKSWIVYKKISFQPSELAKITFSLFLADSLKDRKIKNPLQFFGQILVILLLLAAARDLGGAMIFYFTALAVIFAATSRLDIAAAGMLMACIAGLVGYKQFNHVKVRIKAWLNPWEDVPGKGYQIVQSLFAIAEGGFFGTGLGLGHPDYIPAVTTDFIFSAFFEEFGFLGASALIVVYLLLIYRGIRIALSINNGFLSLAALGITTFFGIQIFTIIGGVIKLIPMTGVTLPFMSYGGSSMVMSFVSIGILNGIKIRASSGESNG</sequence>
<evidence type="ECO:0000256" key="6">
    <source>
        <dbReference type="SAM" id="Phobius"/>
    </source>
</evidence>
<feature type="transmembrane region" description="Helical" evidence="6">
    <location>
        <begin position="37"/>
        <end position="59"/>
    </location>
</feature>
<keyword evidence="7" id="KW-0131">Cell cycle</keyword>
<organism evidence="7">
    <name type="scientific">Tepidanaerobacter syntrophicus</name>
    <dbReference type="NCBI Taxonomy" id="224999"/>
    <lineage>
        <taxon>Bacteria</taxon>
        <taxon>Bacillati</taxon>
        <taxon>Bacillota</taxon>
        <taxon>Clostridia</taxon>
        <taxon>Thermosediminibacterales</taxon>
        <taxon>Tepidanaerobacteraceae</taxon>
        <taxon>Tepidanaerobacter</taxon>
    </lineage>
</organism>
<dbReference type="GO" id="GO:0008360">
    <property type="term" value="P:regulation of cell shape"/>
    <property type="evidence" value="ECO:0007669"/>
    <property type="project" value="UniProtKB-KW"/>
</dbReference>